<dbReference type="GO" id="GO:0000287">
    <property type="term" value="F:magnesium ion binding"/>
    <property type="evidence" value="ECO:0007669"/>
    <property type="project" value="TreeGrafter"/>
</dbReference>
<dbReference type="Pfam" id="PF08282">
    <property type="entry name" value="Hydrolase_3"/>
    <property type="match status" value="1"/>
</dbReference>
<dbReference type="EMBL" id="QRWX01000004">
    <property type="protein sequence ID" value="RGT54227.1"/>
    <property type="molecule type" value="Genomic_DNA"/>
</dbReference>
<dbReference type="InterPro" id="IPR006379">
    <property type="entry name" value="HAD-SF_hydro_IIB"/>
</dbReference>
<gene>
    <name evidence="1" type="ORF">DWX20_08650</name>
</gene>
<dbReference type="SUPFAM" id="SSF56784">
    <property type="entry name" value="HAD-like"/>
    <property type="match status" value="1"/>
</dbReference>
<dbReference type="Proteomes" id="UP000284731">
    <property type="component" value="Unassembled WGS sequence"/>
</dbReference>
<dbReference type="RefSeq" id="WP_118765214.1">
    <property type="nucleotide sequence ID" value="NZ_CABJCF010000004.1"/>
</dbReference>
<proteinExistence type="predicted"/>
<accession>A0A412PC19</accession>
<dbReference type="Gene3D" id="3.30.1240.10">
    <property type="match status" value="1"/>
</dbReference>
<dbReference type="InterPro" id="IPR036412">
    <property type="entry name" value="HAD-like_sf"/>
</dbReference>
<dbReference type="GO" id="GO:0005829">
    <property type="term" value="C:cytosol"/>
    <property type="evidence" value="ECO:0007669"/>
    <property type="project" value="TreeGrafter"/>
</dbReference>
<comment type="caution">
    <text evidence="1">The sequence shown here is derived from an EMBL/GenBank/DDBJ whole genome shotgun (WGS) entry which is preliminary data.</text>
</comment>
<dbReference type="AlphaFoldDB" id="A0A412PC19"/>
<dbReference type="SFLD" id="SFLDS00003">
    <property type="entry name" value="Haloacid_Dehalogenase"/>
    <property type="match status" value="1"/>
</dbReference>
<dbReference type="PANTHER" id="PTHR10000">
    <property type="entry name" value="PHOSPHOSERINE PHOSPHATASE"/>
    <property type="match status" value="1"/>
</dbReference>
<reference evidence="1 2" key="1">
    <citation type="submission" date="2018-08" db="EMBL/GenBank/DDBJ databases">
        <title>A genome reference for cultivated species of the human gut microbiota.</title>
        <authorList>
            <person name="Zou Y."/>
            <person name="Xue W."/>
            <person name="Luo G."/>
        </authorList>
    </citation>
    <scope>NUCLEOTIDE SEQUENCE [LARGE SCALE GENOMIC DNA]</scope>
    <source>
        <strain evidence="1 2">AF18-46</strain>
    </source>
</reference>
<dbReference type="Gene3D" id="3.40.50.1000">
    <property type="entry name" value="HAD superfamily/HAD-like"/>
    <property type="match status" value="1"/>
</dbReference>
<dbReference type="InterPro" id="IPR023214">
    <property type="entry name" value="HAD_sf"/>
</dbReference>
<dbReference type="SFLD" id="SFLDG01140">
    <property type="entry name" value="C2.B:_Phosphomannomutase_and_P"/>
    <property type="match status" value="1"/>
</dbReference>
<protein>
    <submittedName>
        <fullName evidence="1">HAD family hydrolase</fullName>
    </submittedName>
</protein>
<sequence>MVKKDIKLFATDLDGTLFARPAHLTQYAAETLRMLRAKGTHVAICTGRHYERILNGFPKDIYDYIVSNNGQDIYFVKEKEHITLPILTKEEIHNLLPLAEKYPVILMASTDKDFLTTGSKKNYIALTLFRLCSQVRDFIQYHRFHHAEIDFNLENLENKYIIKICFSGTTGTLKKLAKEIPLDKYSAFFVNPNWLEVQPHGIDKGNGLRMIMERENILPEQVCAIGDGENDLAMLEIAGVKVAMGNAMNSLKEIATDHADHYLQEGCANWIRKNLL</sequence>
<organism evidence="1 2">
    <name type="scientific">Solobacterium moorei</name>
    <dbReference type="NCBI Taxonomy" id="102148"/>
    <lineage>
        <taxon>Bacteria</taxon>
        <taxon>Bacillati</taxon>
        <taxon>Bacillota</taxon>
        <taxon>Erysipelotrichia</taxon>
        <taxon>Erysipelotrichales</taxon>
        <taxon>Erysipelotrichaceae</taxon>
        <taxon>Solobacterium</taxon>
    </lineage>
</organism>
<dbReference type="InterPro" id="IPR000150">
    <property type="entry name" value="Cof"/>
</dbReference>
<dbReference type="NCBIfam" id="TIGR01484">
    <property type="entry name" value="HAD-SF-IIB"/>
    <property type="match status" value="1"/>
</dbReference>
<dbReference type="GO" id="GO:0016791">
    <property type="term" value="F:phosphatase activity"/>
    <property type="evidence" value="ECO:0007669"/>
    <property type="project" value="TreeGrafter"/>
</dbReference>
<name>A0A412PC19_9FIRM</name>
<evidence type="ECO:0000313" key="1">
    <source>
        <dbReference type="EMBL" id="RGT54227.1"/>
    </source>
</evidence>
<evidence type="ECO:0000313" key="2">
    <source>
        <dbReference type="Proteomes" id="UP000284731"/>
    </source>
</evidence>
<keyword evidence="1" id="KW-0378">Hydrolase</keyword>
<dbReference type="NCBIfam" id="TIGR00099">
    <property type="entry name" value="Cof-subfamily"/>
    <property type="match status" value="1"/>
</dbReference>
<dbReference type="PANTHER" id="PTHR10000:SF8">
    <property type="entry name" value="HAD SUPERFAMILY HYDROLASE-LIKE, TYPE 3"/>
    <property type="match status" value="1"/>
</dbReference>